<dbReference type="SMART" id="SM00347">
    <property type="entry name" value="HTH_MARR"/>
    <property type="match status" value="1"/>
</dbReference>
<dbReference type="PRINTS" id="PR00598">
    <property type="entry name" value="HTHMARR"/>
</dbReference>
<dbReference type="InterPro" id="IPR036390">
    <property type="entry name" value="WH_DNA-bd_sf"/>
</dbReference>
<dbReference type="Pfam" id="PF12802">
    <property type="entry name" value="MarR_2"/>
    <property type="match status" value="1"/>
</dbReference>
<keyword evidence="1" id="KW-0805">Transcription regulation</keyword>
<reference evidence="5 6" key="1">
    <citation type="submission" date="2019-12" db="EMBL/GenBank/DDBJ databases">
        <title>Paenibacillus sp. nov., an endophytic bacterium isolated from the stem of Dendrobium.</title>
        <authorList>
            <person name="Zhao R."/>
        </authorList>
    </citation>
    <scope>NUCLEOTIDE SEQUENCE [LARGE SCALE GENOMIC DNA]</scope>
    <source>
        <strain evidence="5 6">HJL G12</strain>
    </source>
</reference>
<proteinExistence type="predicted"/>
<protein>
    <submittedName>
        <fullName evidence="5">MarR family transcriptional regulator</fullName>
    </submittedName>
</protein>
<dbReference type="InterPro" id="IPR000835">
    <property type="entry name" value="HTH_MarR-typ"/>
</dbReference>
<evidence type="ECO:0000259" key="4">
    <source>
        <dbReference type="PROSITE" id="PS50995"/>
    </source>
</evidence>
<evidence type="ECO:0000313" key="5">
    <source>
        <dbReference type="EMBL" id="MWV45638.1"/>
    </source>
</evidence>
<dbReference type="InterPro" id="IPR023187">
    <property type="entry name" value="Tscrpt_reg_MarR-type_CS"/>
</dbReference>
<evidence type="ECO:0000256" key="2">
    <source>
        <dbReference type="ARBA" id="ARBA00023125"/>
    </source>
</evidence>
<dbReference type="Proteomes" id="UP000460318">
    <property type="component" value="Unassembled WGS sequence"/>
</dbReference>
<dbReference type="InterPro" id="IPR036388">
    <property type="entry name" value="WH-like_DNA-bd_sf"/>
</dbReference>
<dbReference type="PANTHER" id="PTHR33164">
    <property type="entry name" value="TRANSCRIPTIONAL REGULATOR, MARR FAMILY"/>
    <property type="match status" value="1"/>
</dbReference>
<name>A0A7X3LJK6_9BACL</name>
<sequence length="158" mass="17948">MPKTPRRHQDDLASLFSLAFSTLNQELHQRLNELGFGDIRPMHGFLFQGLIPDGATAKTLVDLLGISKQAVSQMLDYLEERGYVIRRPHPSDGRGKLVVLTERGWALLKAKESIYSKIENRWGGIIGPDRLNMMRSDLKQIIQSVGEGELKQKLRPVW</sequence>
<keyword evidence="2" id="KW-0238">DNA-binding</keyword>
<evidence type="ECO:0000313" key="6">
    <source>
        <dbReference type="Proteomes" id="UP000460318"/>
    </source>
</evidence>
<dbReference type="InterPro" id="IPR039422">
    <property type="entry name" value="MarR/SlyA-like"/>
</dbReference>
<keyword evidence="6" id="KW-1185">Reference proteome</keyword>
<dbReference type="SUPFAM" id="SSF46785">
    <property type="entry name" value="Winged helix' DNA-binding domain"/>
    <property type="match status" value="1"/>
</dbReference>
<comment type="caution">
    <text evidence="5">The sequence shown here is derived from an EMBL/GenBank/DDBJ whole genome shotgun (WGS) entry which is preliminary data.</text>
</comment>
<gene>
    <name evidence="5" type="ORF">GRF59_18660</name>
</gene>
<dbReference type="GO" id="GO:0003700">
    <property type="term" value="F:DNA-binding transcription factor activity"/>
    <property type="evidence" value="ECO:0007669"/>
    <property type="project" value="InterPro"/>
</dbReference>
<dbReference type="PANTHER" id="PTHR33164:SF99">
    <property type="entry name" value="MARR FAMILY REGULATORY PROTEIN"/>
    <property type="match status" value="1"/>
</dbReference>
<accession>A0A7X3LJK6</accession>
<evidence type="ECO:0000256" key="1">
    <source>
        <dbReference type="ARBA" id="ARBA00023015"/>
    </source>
</evidence>
<dbReference type="GO" id="GO:0003677">
    <property type="term" value="F:DNA binding"/>
    <property type="evidence" value="ECO:0007669"/>
    <property type="project" value="UniProtKB-KW"/>
</dbReference>
<keyword evidence="3" id="KW-0804">Transcription</keyword>
<dbReference type="PROSITE" id="PS01117">
    <property type="entry name" value="HTH_MARR_1"/>
    <property type="match status" value="1"/>
</dbReference>
<organism evidence="5 6">
    <name type="scientific">Paenibacillus dendrobii</name>
    <dbReference type="NCBI Taxonomy" id="2691084"/>
    <lineage>
        <taxon>Bacteria</taxon>
        <taxon>Bacillati</taxon>
        <taxon>Bacillota</taxon>
        <taxon>Bacilli</taxon>
        <taxon>Bacillales</taxon>
        <taxon>Paenibacillaceae</taxon>
        <taxon>Paenibacillus</taxon>
    </lineage>
</organism>
<dbReference type="GO" id="GO:0006950">
    <property type="term" value="P:response to stress"/>
    <property type="evidence" value="ECO:0007669"/>
    <property type="project" value="TreeGrafter"/>
</dbReference>
<dbReference type="PROSITE" id="PS50995">
    <property type="entry name" value="HTH_MARR_2"/>
    <property type="match status" value="1"/>
</dbReference>
<feature type="domain" description="HTH marR-type" evidence="4">
    <location>
        <begin position="9"/>
        <end position="143"/>
    </location>
</feature>
<dbReference type="AlphaFoldDB" id="A0A7X3LJK6"/>
<evidence type="ECO:0000256" key="3">
    <source>
        <dbReference type="ARBA" id="ARBA00023163"/>
    </source>
</evidence>
<dbReference type="RefSeq" id="WP_160499243.1">
    <property type="nucleotide sequence ID" value="NZ_WUBI01000003.1"/>
</dbReference>
<dbReference type="Gene3D" id="1.10.10.10">
    <property type="entry name" value="Winged helix-like DNA-binding domain superfamily/Winged helix DNA-binding domain"/>
    <property type="match status" value="1"/>
</dbReference>
<dbReference type="EMBL" id="WUBI01000003">
    <property type="protein sequence ID" value="MWV45638.1"/>
    <property type="molecule type" value="Genomic_DNA"/>
</dbReference>